<evidence type="ECO:0000259" key="3">
    <source>
        <dbReference type="Pfam" id="PF14461"/>
    </source>
</evidence>
<comment type="caution">
    <text evidence="4">The sequence shown here is derived from an EMBL/GenBank/DDBJ whole genome shotgun (WGS) entry which is preliminary data.</text>
</comment>
<gene>
    <name evidence="4" type="ORF">GXW74_26365</name>
</gene>
<dbReference type="GO" id="GO:0008641">
    <property type="term" value="F:ubiquitin-like modifier activating enzyme activity"/>
    <property type="evidence" value="ECO:0007669"/>
    <property type="project" value="InterPro"/>
</dbReference>
<dbReference type="PANTHER" id="PTHR43267:SF1">
    <property type="entry name" value="TRNA THREONYLCARBAMOYLADENOSINE DEHYDRATASE"/>
    <property type="match status" value="1"/>
</dbReference>
<dbReference type="RefSeq" id="WP_211849750.1">
    <property type="nucleotide sequence ID" value="NZ_JAAEDL010000051.1"/>
</dbReference>
<feature type="region of interest" description="Disordered" evidence="1">
    <location>
        <begin position="529"/>
        <end position="553"/>
    </location>
</feature>
<dbReference type="PANTHER" id="PTHR43267">
    <property type="entry name" value="TRNA THREONYLCARBAMOYLADENOSINE DEHYDRATASE"/>
    <property type="match status" value="1"/>
</dbReference>
<dbReference type="EMBL" id="JAAEDL010000051">
    <property type="protein sequence ID" value="MBR0684019.1"/>
    <property type="molecule type" value="Genomic_DNA"/>
</dbReference>
<dbReference type="InterPro" id="IPR000594">
    <property type="entry name" value="ThiF_NAD_FAD-bd"/>
</dbReference>
<reference evidence="4" key="1">
    <citation type="submission" date="2020-01" db="EMBL/GenBank/DDBJ databases">
        <authorList>
            <person name="Rat A."/>
        </authorList>
    </citation>
    <scope>NUCLEOTIDE SEQUENCE</scope>
    <source>
        <strain evidence="4">LMG 31228</strain>
    </source>
</reference>
<name>A0A9X9XJY3_9PROT</name>
<dbReference type="GO" id="GO:0061504">
    <property type="term" value="P:cyclic threonylcarbamoyladenosine biosynthetic process"/>
    <property type="evidence" value="ECO:0007669"/>
    <property type="project" value="TreeGrafter"/>
</dbReference>
<dbReference type="InterPro" id="IPR035985">
    <property type="entry name" value="Ubiquitin-activating_enz"/>
</dbReference>
<evidence type="ECO:0008006" key="6">
    <source>
        <dbReference type="Google" id="ProtNLM"/>
    </source>
</evidence>
<proteinExistence type="predicted"/>
<organism evidence="4 5">
    <name type="scientific">Neoroseomonas eburnea</name>
    <dbReference type="NCBI Taxonomy" id="1346889"/>
    <lineage>
        <taxon>Bacteria</taxon>
        <taxon>Pseudomonadati</taxon>
        <taxon>Pseudomonadota</taxon>
        <taxon>Alphaproteobacteria</taxon>
        <taxon>Acetobacterales</taxon>
        <taxon>Acetobacteraceae</taxon>
        <taxon>Neoroseomonas</taxon>
    </lineage>
</organism>
<feature type="domain" description="THIF-type NAD/FAD binding fold" evidence="2">
    <location>
        <begin position="305"/>
        <end position="517"/>
    </location>
</feature>
<evidence type="ECO:0000313" key="5">
    <source>
        <dbReference type="Proteomes" id="UP001138709"/>
    </source>
</evidence>
<keyword evidence="5" id="KW-1185">Reference proteome</keyword>
<feature type="compositionally biased region" description="Basic and acidic residues" evidence="1">
    <location>
        <begin position="529"/>
        <end position="539"/>
    </location>
</feature>
<feature type="domain" description="Prokaryotic E2 family B" evidence="3">
    <location>
        <begin position="10"/>
        <end position="134"/>
    </location>
</feature>
<evidence type="ECO:0000256" key="1">
    <source>
        <dbReference type="SAM" id="MobiDB-lite"/>
    </source>
</evidence>
<sequence>MTPGEALARIGEALTGLGFTPGQGEAPGFIGAVDVGGRPVRISVCFPCLRFSRLPSVRLTHRSEDAPDALAHVETGDYLCYATQGSLVLDHHRPAESALAVLREVVNTLERSLSAGASREVAAEFPQHWRAGADVHVALPPDAPGGMASLLTVPRLGALPLSVLTRQLDNGGFEGGAMGRLRGAETGRAWLVRVPGELSLTTGGPPTTFAAFLDWAEVQDPALRARLLDAASQRFFDEDVCLFVAGANGCVGVRLRLPVLWQRCVRTKGFWAARMRDGAAKIGVERLRGQRMDAEHARTRNLAGRATLAGRLVVLVGCGAIGAQLARYLAQSGAGSGGGRLVLVDTDVLSTGNLGRHWLGAEHVGDGKAAAVEAELKRLSPGIAVQAVPDDAMAKLDLACRADLVVDATGEEPLSRALNHEVQVRRPGGPAMIFAWLLGQGAAAQALFVSASRDGRGCYACARPFGERPRALRDGADALPVPAACGDAEFMPYGVAAPGVAACLGAAMALEWAAGEVRPSFRTVRLDHASTRDDPDRDVAAVPGCPECGDGPA</sequence>
<evidence type="ECO:0000259" key="2">
    <source>
        <dbReference type="Pfam" id="PF00899"/>
    </source>
</evidence>
<dbReference type="AlphaFoldDB" id="A0A9X9XJY3"/>
<accession>A0A9X9XJY3</accession>
<dbReference type="Proteomes" id="UP001138709">
    <property type="component" value="Unassembled WGS sequence"/>
</dbReference>
<dbReference type="GO" id="GO:0061503">
    <property type="term" value="F:tRNA threonylcarbamoyladenosine dehydratase"/>
    <property type="evidence" value="ECO:0007669"/>
    <property type="project" value="TreeGrafter"/>
</dbReference>
<protein>
    <recommendedName>
        <fullName evidence="6">THIF-type NAD/FAD binding fold domain-containing protein</fullName>
    </recommendedName>
</protein>
<evidence type="ECO:0000313" key="4">
    <source>
        <dbReference type="EMBL" id="MBR0684019.1"/>
    </source>
</evidence>
<reference evidence="4" key="2">
    <citation type="journal article" date="2021" name="Syst. Appl. Microbiol.">
        <title>Roseomonas hellenica sp. nov., isolated from roots of wild-growing Alkanna tinctoria.</title>
        <authorList>
            <person name="Rat A."/>
            <person name="Naranjo H.D."/>
            <person name="Lebbe L."/>
            <person name="Cnockaert M."/>
            <person name="Krigas N."/>
            <person name="Grigoriadou K."/>
            <person name="Maloupa E."/>
            <person name="Willems A."/>
        </authorList>
    </citation>
    <scope>NUCLEOTIDE SEQUENCE</scope>
    <source>
        <strain evidence="4">LMG 31228</strain>
    </source>
</reference>
<dbReference type="Gene3D" id="3.40.50.720">
    <property type="entry name" value="NAD(P)-binding Rossmann-like Domain"/>
    <property type="match status" value="1"/>
</dbReference>
<dbReference type="SUPFAM" id="SSF69572">
    <property type="entry name" value="Activating enzymes of the ubiquitin-like proteins"/>
    <property type="match status" value="1"/>
</dbReference>
<dbReference type="InterPro" id="IPR032701">
    <property type="entry name" value="Prok-E2_B_dom"/>
</dbReference>
<dbReference type="Pfam" id="PF14461">
    <property type="entry name" value="Prok-E2_B"/>
    <property type="match status" value="1"/>
</dbReference>
<dbReference type="Pfam" id="PF00899">
    <property type="entry name" value="ThiF"/>
    <property type="match status" value="1"/>
</dbReference>
<dbReference type="InterPro" id="IPR045886">
    <property type="entry name" value="ThiF/MoeB/HesA"/>
</dbReference>